<evidence type="ECO:0008006" key="4">
    <source>
        <dbReference type="Google" id="ProtNLM"/>
    </source>
</evidence>
<keyword evidence="3" id="KW-1185">Reference proteome</keyword>
<dbReference type="EMBL" id="VLLB01000001">
    <property type="protein sequence ID" value="TWI69856.1"/>
    <property type="molecule type" value="Genomic_DNA"/>
</dbReference>
<protein>
    <recommendedName>
        <fullName evidence="4">FecR protein domain-containing protein</fullName>
    </recommendedName>
</protein>
<evidence type="ECO:0000256" key="1">
    <source>
        <dbReference type="SAM" id="MobiDB-lite"/>
    </source>
</evidence>
<proteinExistence type="predicted"/>
<name>A0A562RN53_9BURK</name>
<gene>
    <name evidence="2" type="ORF">IP91_00929</name>
</gene>
<evidence type="ECO:0000313" key="2">
    <source>
        <dbReference type="EMBL" id="TWI69856.1"/>
    </source>
</evidence>
<organism evidence="2 3">
    <name type="scientific">Pseudoduganella lurida</name>
    <dbReference type="NCBI Taxonomy" id="1036180"/>
    <lineage>
        <taxon>Bacteria</taxon>
        <taxon>Pseudomonadati</taxon>
        <taxon>Pseudomonadota</taxon>
        <taxon>Betaproteobacteria</taxon>
        <taxon>Burkholderiales</taxon>
        <taxon>Oxalobacteraceae</taxon>
        <taxon>Telluria group</taxon>
        <taxon>Pseudoduganella</taxon>
    </lineage>
</organism>
<sequence length="253" mass="26395">MGSHLREPSLRVIAFCVMTLVCRFALAAMPVTVTYAEQAVKLSRGTAMYSAGRGAVLLPNDLLMSDASTVLLDAGGATVAVGPASALFVRDGELVLLAGWLKVDGGAARALPLATGGLQFDGAGSAATLHATPGTAELFAESAAIAVLPLPANKLSRRTTIPREQFGVRTGARPLQVIARPPAAFLAGMPRTFLDPLVAVPVKGPAAPPRRERAATLAELAPLLADHPALRQQMRARFHPPRDRAAKPSPLPR</sequence>
<feature type="region of interest" description="Disordered" evidence="1">
    <location>
        <begin position="230"/>
        <end position="253"/>
    </location>
</feature>
<evidence type="ECO:0000313" key="3">
    <source>
        <dbReference type="Proteomes" id="UP000318431"/>
    </source>
</evidence>
<comment type="caution">
    <text evidence="2">The sequence shown here is derived from an EMBL/GenBank/DDBJ whole genome shotgun (WGS) entry which is preliminary data.</text>
</comment>
<accession>A0A562RN53</accession>
<reference evidence="2 3" key="1">
    <citation type="journal article" date="2015" name="Stand. Genomic Sci.">
        <title>Genomic Encyclopedia of Bacterial and Archaeal Type Strains, Phase III: the genomes of soil and plant-associated and newly described type strains.</title>
        <authorList>
            <person name="Whitman W.B."/>
            <person name="Woyke T."/>
            <person name="Klenk H.P."/>
            <person name="Zhou Y."/>
            <person name="Lilburn T.G."/>
            <person name="Beck B.J."/>
            <person name="De Vos P."/>
            <person name="Vandamme P."/>
            <person name="Eisen J.A."/>
            <person name="Garrity G."/>
            <person name="Hugenholtz P."/>
            <person name="Kyrpides N.C."/>
        </authorList>
    </citation>
    <scope>NUCLEOTIDE SEQUENCE [LARGE SCALE GENOMIC DNA]</scope>
    <source>
        <strain evidence="2 3">CGMCC 1.10822</strain>
    </source>
</reference>
<dbReference type="AlphaFoldDB" id="A0A562RN53"/>
<dbReference type="Proteomes" id="UP000318431">
    <property type="component" value="Unassembled WGS sequence"/>
</dbReference>